<proteinExistence type="predicted"/>
<dbReference type="Pfam" id="PF22261">
    <property type="entry name" value="GPR128_GAIN_subdom_B"/>
    <property type="match status" value="1"/>
</dbReference>
<feature type="domain" description="G-protein coupled receptors family 2 profile 2" evidence="8">
    <location>
        <begin position="502"/>
        <end position="787"/>
    </location>
</feature>
<feature type="transmembrane region" description="Helical" evidence="6">
    <location>
        <begin position="761"/>
        <end position="782"/>
    </location>
</feature>
<dbReference type="Pfam" id="PF01825">
    <property type="entry name" value="GPS"/>
    <property type="match status" value="1"/>
</dbReference>
<protein>
    <submittedName>
        <fullName evidence="9">Adhesion G-protein coupled receptor G7</fullName>
    </submittedName>
</protein>
<evidence type="ECO:0000256" key="1">
    <source>
        <dbReference type="ARBA" id="ARBA00004141"/>
    </source>
</evidence>
<comment type="caution">
    <text evidence="9">The sequence shown here is derived from an EMBL/GenBank/DDBJ whole genome shotgun (WGS) entry which is preliminary data.</text>
</comment>
<evidence type="ECO:0000256" key="2">
    <source>
        <dbReference type="ARBA" id="ARBA00022692"/>
    </source>
</evidence>
<dbReference type="GO" id="GO:0007166">
    <property type="term" value="P:cell surface receptor signaling pathway"/>
    <property type="evidence" value="ECO:0007669"/>
    <property type="project" value="InterPro"/>
</dbReference>
<dbReference type="InterPro" id="IPR057244">
    <property type="entry name" value="GAIN_B"/>
</dbReference>
<evidence type="ECO:0000256" key="5">
    <source>
        <dbReference type="ARBA" id="ARBA00023157"/>
    </source>
</evidence>
<dbReference type="InterPro" id="IPR046338">
    <property type="entry name" value="GAIN_dom_sf"/>
</dbReference>
<dbReference type="OrthoDB" id="1100386at2759"/>
<evidence type="ECO:0000256" key="4">
    <source>
        <dbReference type="ARBA" id="ARBA00023136"/>
    </source>
</evidence>
<evidence type="ECO:0000256" key="6">
    <source>
        <dbReference type="SAM" id="Phobius"/>
    </source>
</evidence>
<dbReference type="Pfam" id="PF00002">
    <property type="entry name" value="7tm_2"/>
    <property type="match status" value="1"/>
</dbReference>
<dbReference type="GO" id="GO:0016020">
    <property type="term" value="C:membrane"/>
    <property type="evidence" value="ECO:0007669"/>
    <property type="project" value="UniProtKB-SubCell"/>
</dbReference>
<dbReference type="InterPro" id="IPR053986">
    <property type="entry name" value="GPR128_GAIN_subdom_B"/>
</dbReference>
<dbReference type="PROSITE" id="PS50261">
    <property type="entry name" value="G_PROTEIN_RECEP_F2_4"/>
    <property type="match status" value="1"/>
</dbReference>
<feature type="transmembrane region" description="Helical" evidence="6">
    <location>
        <begin position="57"/>
        <end position="76"/>
    </location>
</feature>
<dbReference type="PROSITE" id="PS50221">
    <property type="entry name" value="GAIN_B"/>
    <property type="match status" value="1"/>
</dbReference>
<keyword evidence="2 6" id="KW-0812">Transmembrane</keyword>
<organism evidence="9 10">
    <name type="scientific">Galemys pyrenaicus</name>
    <name type="common">Iberian desman</name>
    <name type="synonym">Pyrenean desman</name>
    <dbReference type="NCBI Taxonomy" id="202257"/>
    <lineage>
        <taxon>Eukaryota</taxon>
        <taxon>Metazoa</taxon>
        <taxon>Chordata</taxon>
        <taxon>Craniata</taxon>
        <taxon>Vertebrata</taxon>
        <taxon>Euteleostomi</taxon>
        <taxon>Mammalia</taxon>
        <taxon>Eutheria</taxon>
        <taxon>Laurasiatheria</taxon>
        <taxon>Eulipotyphla</taxon>
        <taxon>Talpidae</taxon>
        <taxon>Galemys</taxon>
    </lineage>
</organism>
<dbReference type="GO" id="GO:0004930">
    <property type="term" value="F:G protein-coupled receptor activity"/>
    <property type="evidence" value="ECO:0007669"/>
    <property type="project" value="InterPro"/>
</dbReference>
<dbReference type="InterPro" id="IPR053066">
    <property type="entry name" value="ADGR_G7"/>
</dbReference>
<evidence type="ECO:0000313" key="10">
    <source>
        <dbReference type="Proteomes" id="UP000700334"/>
    </source>
</evidence>
<dbReference type="Gene3D" id="1.20.1070.10">
    <property type="entry name" value="Rhodopsin 7-helix transmembrane proteins"/>
    <property type="match status" value="1"/>
</dbReference>
<dbReference type="InterPro" id="IPR017981">
    <property type="entry name" value="GPCR_2-like_7TM"/>
</dbReference>
<dbReference type="Pfam" id="PF22257">
    <property type="entry name" value="GPR128_N"/>
    <property type="match status" value="1"/>
</dbReference>
<name>A0A8J5ZYX1_GALPY</name>
<evidence type="ECO:0000256" key="3">
    <source>
        <dbReference type="ARBA" id="ARBA00022989"/>
    </source>
</evidence>
<evidence type="ECO:0000259" key="7">
    <source>
        <dbReference type="PROSITE" id="PS50221"/>
    </source>
</evidence>
<sequence length="860" mass="97189">MLMMPADQLQLSRYGLLDEFLIKLLGSRRKEASCLSHAVDLRFGFHMASLRGCDLRMLVAVVCGLLTTVVFGLGVWRTVIRIQKEISPSSPNIPTDLCKNGGSWMNGRCICTNEWRGLRCTISRLLDNTLSITVKAAQRKTLFLTKFQWEDMDIPGKRVARTLKIGKPMATRLCSFNATGEITLGKVNTLNCNETLEDLAKKVQNATNIDSISADAQILTSVASTLNSDDISFAADVATQLLDTSRNISHEAQKNALTTVSQLLDAKETVFEEAATKNQSAFTTLVEQMETFSVNGNQSVVEPNIVIQSVAFSEEFTDKPTSVRFSVVRGSSKSFDAGSTYVEKNVNSLNMKEQTEIQILLSTSNNKSTQCGFVVYQNNKFFQSKTFKTHPEFSQKIISSTTREDEENQITSVGRVFRQTEENEANQSTFVDMAVKPDYNSTKFEIYSYACVYWNLSMNDWDTYGCHKSNSTDQVLQCRCNHTTNFAVLMSFKRKYEYPESLHILSKVGCGLSITGLVLTIIFQILTRNGRKTSVTWVLVSLCTSMLIFNLLFVFGIENSNKKNNTQSELGNKENKMLKSDRIPTTPNPKCTVIAALLHYFLLVTFTWTGLSATQLYFLLIRTMKPLPRYFILFVSLVGWGVPAIVVAVTVGTTYAVSQDPDWELEYREEKFCWLKSIHDDSLAKSPFFWSFIMPVTIILIGNVAIFIIITVKVMWKNNQNLTSTKKFSHLKKIISTMSIAVIFGITWILGYLMLIEDDSMFVFSYIFCLFNSTQGLQIFILHTVRTKIFQSEACKVLKLISSSVQRVKLRQLSMPAPLRLNLRMYNMLRVFPTLNERFRLLDPSVITEETTIDESSSEN</sequence>
<dbReference type="InterPro" id="IPR000203">
    <property type="entry name" value="GPS"/>
</dbReference>
<dbReference type="PRINTS" id="PR00249">
    <property type="entry name" value="GPCRSECRETIN"/>
</dbReference>
<dbReference type="PANTHER" id="PTHR47767">
    <property type="entry name" value="ADHESION G PROTEIN-COUPLED RECEPTOR G7"/>
    <property type="match status" value="1"/>
</dbReference>
<dbReference type="PANTHER" id="PTHR47767:SF1">
    <property type="entry name" value="ADHESION G PROTEIN-COUPLED RECEPTOR G7"/>
    <property type="match status" value="1"/>
</dbReference>
<feature type="transmembrane region" description="Helical" evidence="6">
    <location>
        <begin position="597"/>
        <end position="619"/>
    </location>
</feature>
<feature type="transmembrane region" description="Helical" evidence="6">
    <location>
        <begin position="688"/>
        <end position="714"/>
    </location>
</feature>
<keyword evidence="5" id="KW-1015">Disulfide bond</keyword>
<dbReference type="InterPro" id="IPR000832">
    <property type="entry name" value="GPCR_2_secretin-like"/>
</dbReference>
<keyword evidence="4 6" id="KW-0472">Membrane</keyword>
<gene>
    <name evidence="9" type="ORF">J0S82_011969</name>
</gene>
<keyword evidence="3 6" id="KW-1133">Transmembrane helix</keyword>
<dbReference type="Proteomes" id="UP000700334">
    <property type="component" value="Unassembled WGS sequence"/>
</dbReference>
<evidence type="ECO:0000259" key="8">
    <source>
        <dbReference type="PROSITE" id="PS50261"/>
    </source>
</evidence>
<dbReference type="FunFam" id="1.20.1070.10:FF:000256">
    <property type="entry name" value="Adhesion G protein-coupled receptor G7"/>
    <property type="match status" value="1"/>
</dbReference>
<feature type="transmembrane region" description="Helical" evidence="6">
    <location>
        <begin position="504"/>
        <end position="523"/>
    </location>
</feature>
<comment type="subcellular location">
    <subcellularLocation>
        <location evidence="1">Membrane</location>
        <topology evidence="1">Multi-pass membrane protein</topology>
    </subcellularLocation>
</comment>
<feature type="transmembrane region" description="Helical" evidence="6">
    <location>
        <begin position="631"/>
        <end position="657"/>
    </location>
</feature>
<dbReference type="Pfam" id="PF22259">
    <property type="entry name" value="GPR128_GAIN_subdomA"/>
    <property type="match status" value="1"/>
</dbReference>
<dbReference type="AlphaFoldDB" id="A0A8J5ZYX1"/>
<dbReference type="InterPro" id="IPR053984">
    <property type="entry name" value="GPR128_N"/>
</dbReference>
<dbReference type="CDD" id="cd15257">
    <property type="entry name" value="7tmB2_GPR128"/>
    <property type="match status" value="1"/>
</dbReference>
<accession>A0A8J5ZYX1</accession>
<dbReference type="Gene3D" id="2.60.220.50">
    <property type="match status" value="1"/>
</dbReference>
<reference evidence="9" key="1">
    <citation type="journal article" date="2021" name="Evol. Appl.">
        <title>The genome of the Pyrenean desman and the effects of bottlenecks and inbreeding on the genomic landscape of an endangered species.</title>
        <authorList>
            <person name="Escoda L."/>
            <person name="Castresana J."/>
        </authorList>
    </citation>
    <scope>NUCLEOTIDE SEQUENCE</scope>
    <source>
        <strain evidence="9">IBE-C5619</strain>
    </source>
</reference>
<keyword evidence="9" id="KW-0675">Receptor</keyword>
<feature type="transmembrane region" description="Helical" evidence="6">
    <location>
        <begin position="734"/>
        <end position="755"/>
    </location>
</feature>
<evidence type="ECO:0000313" key="9">
    <source>
        <dbReference type="EMBL" id="KAG8509517.1"/>
    </source>
</evidence>
<dbReference type="SMART" id="SM00303">
    <property type="entry name" value="GPS"/>
    <property type="match status" value="1"/>
</dbReference>
<dbReference type="EMBL" id="JAGFMF010011942">
    <property type="protein sequence ID" value="KAG8509517.1"/>
    <property type="molecule type" value="Genomic_DNA"/>
</dbReference>
<dbReference type="InterPro" id="IPR047938">
    <property type="entry name" value="GPR128_7tmB2"/>
</dbReference>
<keyword evidence="10" id="KW-1185">Reference proteome</keyword>
<feature type="transmembrane region" description="Helical" evidence="6">
    <location>
        <begin position="535"/>
        <end position="557"/>
    </location>
</feature>
<dbReference type="InterPro" id="IPR053985">
    <property type="entry name" value="GPR128_GAIN_subdom_A"/>
</dbReference>
<feature type="domain" description="GAIN-B" evidence="7">
    <location>
        <begin position="333"/>
        <end position="496"/>
    </location>
</feature>